<feature type="transmembrane region" description="Helical" evidence="2">
    <location>
        <begin position="430"/>
        <end position="451"/>
    </location>
</feature>
<feature type="transmembrane region" description="Helical" evidence="2">
    <location>
        <begin position="357"/>
        <end position="377"/>
    </location>
</feature>
<dbReference type="SUPFAM" id="SSF48452">
    <property type="entry name" value="TPR-like"/>
    <property type="match status" value="1"/>
</dbReference>
<feature type="transmembrane region" description="Helical" evidence="2">
    <location>
        <begin position="6"/>
        <end position="26"/>
    </location>
</feature>
<feature type="transmembrane region" description="Helical" evidence="2">
    <location>
        <begin position="231"/>
        <end position="249"/>
    </location>
</feature>
<accession>A0A9X4JT12</accession>
<feature type="transmembrane region" description="Helical" evidence="2">
    <location>
        <begin position="64"/>
        <end position="81"/>
    </location>
</feature>
<dbReference type="PROSITE" id="PS50005">
    <property type="entry name" value="TPR"/>
    <property type="match status" value="1"/>
</dbReference>
<comment type="caution">
    <text evidence="3">The sequence shown here is derived from an EMBL/GenBank/DDBJ whole genome shotgun (WGS) entry which is preliminary data.</text>
</comment>
<dbReference type="EMBL" id="JAKOAV010000008">
    <property type="protein sequence ID" value="MDF9407899.1"/>
    <property type="molecule type" value="Genomic_DNA"/>
</dbReference>
<dbReference type="SMART" id="SM00028">
    <property type="entry name" value="TPR"/>
    <property type="match status" value="1"/>
</dbReference>
<evidence type="ECO:0000313" key="3">
    <source>
        <dbReference type="EMBL" id="MDF9407899.1"/>
    </source>
</evidence>
<dbReference type="RefSeq" id="WP_277443152.1">
    <property type="nucleotide sequence ID" value="NZ_JAKOAV010000008.1"/>
</dbReference>
<evidence type="ECO:0000313" key="4">
    <source>
        <dbReference type="Proteomes" id="UP001154312"/>
    </source>
</evidence>
<keyword evidence="2" id="KW-0812">Transmembrane</keyword>
<dbReference type="Gene3D" id="1.25.40.10">
    <property type="entry name" value="Tetratricopeptide repeat domain"/>
    <property type="match status" value="1"/>
</dbReference>
<feature type="repeat" description="TPR" evidence="1">
    <location>
        <begin position="741"/>
        <end position="774"/>
    </location>
</feature>
<organism evidence="3 4">
    <name type="scientific">Pelotomaculum isophthalicicum JI</name>
    <dbReference type="NCBI Taxonomy" id="947010"/>
    <lineage>
        <taxon>Bacteria</taxon>
        <taxon>Bacillati</taxon>
        <taxon>Bacillota</taxon>
        <taxon>Clostridia</taxon>
        <taxon>Eubacteriales</taxon>
        <taxon>Desulfotomaculaceae</taxon>
        <taxon>Pelotomaculum</taxon>
    </lineage>
</organism>
<feature type="transmembrane region" description="Helical" evidence="2">
    <location>
        <begin position="304"/>
        <end position="337"/>
    </location>
</feature>
<sequence length="789" mass="89432">MEASVIQITAFLLLGLIYFIVGYCLIIPLQIQNLTSKLFWSLVLGFAGAPLFIGIIGLSTTSSLKISMIVALLIIIIITFANKNKYKTIFKEEHEMKGLISLNIAIPFNIWVIAFIGSLIVYAPYLIGSLEITAGNGHIFMGTNVFDFEKHVAIVTSLMANGMPAFHYAAPGVPLQYYTGYYIAPACLASLFPRAVIQMVVAQFVWGGIIYVILCYYLVSEIFKENKWRILSFLLFLSGLSIGISFYGWDSYIANSFLGILFRVPNHLFPVFAALLWLPQHIVPAIYALYILVRPFAFHHSRKYFFMISIMLAFIVSSSFFVALFLLPAFVIGLLIRYFESLSREDVLVKKAVVKQWFTYVLVFGVLQLVFILPHYVNTINAFIQGGSPVGNVTSITDNIFHNIGFIVDTCGVSVAILPLSILLIKKKEWFPLLSFCFLAIMASLLSNFASDTLHKSLNILQVSLPILFVLILKEMWARSTCNNFVKVAILLTLINAVLSLAFGIGSSASIAGVKYTPKISIEERDLFHWVLKNTKATDVVSMLEDERTVFESLLGRTAYASGKDYFPRLQDINADNIKLARYKAISDNNLIGIIASDYIYLPKMPSGYGVNKVQQKKYKENIQRLEMLGFNIVYENNSGLVAKNIWTYDKDYYKYISMNSNLPFKNEMTDISSARKHVMQLVDNLNYNEAKKILLQLINKYPDDKDMHYYLAFCLHVTEESLDEALLHYNKALELDFSEFWVRYNRGALYLKLDDKIRARDDLSRAILLNPEHKGAQELLRSINISNQ</sequence>
<keyword evidence="4" id="KW-1185">Reference proteome</keyword>
<feature type="transmembrane region" description="Helical" evidence="2">
    <location>
        <begin position="38"/>
        <end position="58"/>
    </location>
</feature>
<dbReference type="InterPro" id="IPR011990">
    <property type="entry name" value="TPR-like_helical_dom_sf"/>
</dbReference>
<feature type="transmembrane region" description="Helical" evidence="2">
    <location>
        <begin position="195"/>
        <end position="219"/>
    </location>
</feature>
<dbReference type="InterPro" id="IPR019734">
    <property type="entry name" value="TPR_rpt"/>
</dbReference>
<protein>
    <submittedName>
        <fullName evidence="3">Tetratricopeptide repeat protein</fullName>
    </submittedName>
</protein>
<feature type="transmembrane region" description="Helical" evidence="2">
    <location>
        <begin position="102"/>
        <end position="127"/>
    </location>
</feature>
<gene>
    <name evidence="3" type="ORF">L7E55_05920</name>
</gene>
<dbReference type="Proteomes" id="UP001154312">
    <property type="component" value="Unassembled WGS sequence"/>
</dbReference>
<evidence type="ECO:0000256" key="1">
    <source>
        <dbReference type="PROSITE-ProRule" id="PRU00339"/>
    </source>
</evidence>
<name>A0A9X4JT12_9FIRM</name>
<evidence type="ECO:0000256" key="2">
    <source>
        <dbReference type="SAM" id="Phobius"/>
    </source>
</evidence>
<reference evidence="3" key="1">
    <citation type="submission" date="2022-02" db="EMBL/GenBank/DDBJ databases">
        <authorList>
            <person name="Leng L."/>
        </authorList>
    </citation>
    <scope>NUCLEOTIDE SEQUENCE</scope>
    <source>
        <strain evidence="3">JI</strain>
    </source>
</reference>
<keyword evidence="2" id="KW-0472">Membrane</keyword>
<dbReference type="AlphaFoldDB" id="A0A9X4JT12"/>
<proteinExistence type="predicted"/>
<feature type="transmembrane region" description="Helical" evidence="2">
    <location>
        <begin position="269"/>
        <end position="292"/>
    </location>
</feature>
<keyword evidence="2" id="KW-1133">Transmembrane helix</keyword>
<feature type="transmembrane region" description="Helical" evidence="2">
    <location>
        <begin position="485"/>
        <end position="505"/>
    </location>
</feature>
<keyword evidence="1" id="KW-0802">TPR repeat</keyword>